<dbReference type="Proteomes" id="UP000887563">
    <property type="component" value="Unplaced"/>
</dbReference>
<keyword evidence="1" id="KW-0812">Transmembrane</keyword>
<evidence type="ECO:0000313" key="2">
    <source>
        <dbReference type="Proteomes" id="UP000887563"/>
    </source>
</evidence>
<organism evidence="2 3">
    <name type="scientific">Meloidogyne incognita</name>
    <name type="common">Southern root-knot nematode worm</name>
    <name type="synonym">Oxyuris incognita</name>
    <dbReference type="NCBI Taxonomy" id="6306"/>
    <lineage>
        <taxon>Eukaryota</taxon>
        <taxon>Metazoa</taxon>
        <taxon>Ecdysozoa</taxon>
        <taxon>Nematoda</taxon>
        <taxon>Chromadorea</taxon>
        <taxon>Rhabditida</taxon>
        <taxon>Tylenchina</taxon>
        <taxon>Tylenchomorpha</taxon>
        <taxon>Tylenchoidea</taxon>
        <taxon>Meloidogynidae</taxon>
        <taxon>Meloidogyninae</taxon>
        <taxon>Meloidogyne</taxon>
        <taxon>Meloidogyne incognita group</taxon>
    </lineage>
</organism>
<feature type="transmembrane region" description="Helical" evidence="1">
    <location>
        <begin position="155"/>
        <end position="173"/>
    </location>
</feature>
<feature type="transmembrane region" description="Helical" evidence="1">
    <location>
        <begin position="93"/>
        <end position="117"/>
    </location>
</feature>
<name>A0A914LL08_MELIC</name>
<evidence type="ECO:0000256" key="1">
    <source>
        <dbReference type="SAM" id="Phobius"/>
    </source>
</evidence>
<keyword evidence="1" id="KW-1133">Transmembrane helix</keyword>
<proteinExistence type="predicted"/>
<feature type="transmembrane region" description="Helical" evidence="1">
    <location>
        <begin position="49"/>
        <end position="81"/>
    </location>
</feature>
<accession>A0A914LL08</accession>
<evidence type="ECO:0000313" key="3">
    <source>
        <dbReference type="WBParaSite" id="Minc3s00618g15176"/>
    </source>
</evidence>
<sequence length="272" mass="31200">MTQNNTLPNYQTSRIYSAGFISNPYTSFRSCCLSFNIKDHAQLCGVISLSLFFCLVIISLLVFGALSMFYIIWGAIVYSLLMKSIFRVNEKKYVVIYLIFETLQIAFYFALISYILLPLVLFQVPNQRCEPYSRFYNGTLETGEICRRTAIVEDYIELLLFLFLLSMAKFYFVRVFSQYYKYLVWNEKINIHSAHYSNGSGVQISAMQQNVFQPPPPFWQTPPPSTTTQNITNVVSLPTYEASKLPTYANAVGVQKQKTSSNTSLSIEQSNE</sequence>
<dbReference type="WBParaSite" id="Minc3s00618g15176">
    <property type="protein sequence ID" value="Minc3s00618g15176"/>
    <property type="gene ID" value="Minc3s00618g15176"/>
</dbReference>
<dbReference type="AlphaFoldDB" id="A0A914LL08"/>
<keyword evidence="1" id="KW-0472">Membrane</keyword>
<keyword evidence="2" id="KW-1185">Reference proteome</keyword>
<reference evidence="3" key="1">
    <citation type="submission" date="2022-11" db="UniProtKB">
        <authorList>
            <consortium name="WormBaseParasite"/>
        </authorList>
    </citation>
    <scope>IDENTIFICATION</scope>
</reference>
<protein>
    <submittedName>
        <fullName evidence="3">Uncharacterized protein</fullName>
    </submittedName>
</protein>